<evidence type="ECO:0000313" key="10">
    <source>
        <dbReference type="Proteomes" id="UP000719412"/>
    </source>
</evidence>
<dbReference type="Pfam" id="PF17827">
    <property type="entry name" value="PrmC_N"/>
    <property type="match status" value="1"/>
</dbReference>
<dbReference type="PANTHER" id="PTHR18895:SF74">
    <property type="entry name" value="MTRF1L RELEASE FACTOR GLUTAMINE METHYLTRANSFERASE"/>
    <property type="match status" value="1"/>
</dbReference>
<dbReference type="GO" id="GO:0005739">
    <property type="term" value="C:mitochondrion"/>
    <property type="evidence" value="ECO:0007669"/>
    <property type="project" value="TreeGrafter"/>
</dbReference>
<dbReference type="GO" id="GO:0022857">
    <property type="term" value="F:transmembrane transporter activity"/>
    <property type="evidence" value="ECO:0007669"/>
    <property type="project" value="InterPro"/>
</dbReference>
<dbReference type="Pfam" id="PF05175">
    <property type="entry name" value="MTS"/>
    <property type="match status" value="1"/>
</dbReference>
<dbReference type="NCBIfam" id="TIGR03534">
    <property type="entry name" value="RF_mod_PrmC"/>
    <property type="match status" value="1"/>
</dbReference>
<dbReference type="GO" id="GO:0003676">
    <property type="term" value="F:nucleic acid binding"/>
    <property type="evidence" value="ECO:0007669"/>
    <property type="project" value="InterPro"/>
</dbReference>
<feature type="transmembrane region" description="Helical" evidence="7">
    <location>
        <begin position="172"/>
        <end position="190"/>
    </location>
</feature>
<reference evidence="9" key="2">
    <citation type="submission" date="2021-08" db="EMBL/GenBank/DDBJ databases">
        <authorList>
            <person name="Eriksson T."/>
        </authorList>
    </citation>
    <scope>NUCLEOTIDE SEQUENCE</scope>
    <source>
        <strain evidence="9">Stoneville</strain>
        <tissue evidence="9">Whole head</tissue>
    </source>
</reference>
<dbReference type="InterPro" id="IPR004556">
    <property type="entry name" value="HemK-like"/>
</dbReference>
<accession>A0A8J6HCB1</accession>
<dbReference type="InterPro" id="IPR011701">
    <property type="entry name" value="MFS"/>
</dbReference>
<comment type="caution">
    <text evidence="9">The sequence shown here is derived from an EMBL/GenBank/DDBJ whole genome shotgun (WGS) entry which is preliminary data.</text>
</comment>
<dbReference type="InterPro" id="IPR029063">
    <property type="entry name" value="SAM-dependent_MTases_sf"/>
</dbReference>
<protein>
    <recommendedName>
        <fullName evidence="2">peptide chain release factor N(5)-glutamine methyltransferase</fullName>
        <ecNumber evidence="2">2.1.1.297</ecNumber>
    </recommendedName>
</protein>
<dbReference type="AlphaFoldDB" id="A0A8J6HCB1"/>
<dbReference type="GO" id="GO:0102559">
    <property type="term" value="F:peptide chain release factor N(5)-glutamine methyltransferase activity"/>
    <property type="evidence" value="ECO:0007669"/>
    <property type="project" value="UniProtKB-EC"/>
</dbReference>
<dbReference type="CDD" id="cd17352">
    <property type="entry name" value="MFS_MCT_SLC16"/>
    <property type="match status" value="1"/>
</dbReference>
<evidence type="ECO:0000256" key="2">
    <source>
        <dbReference type="ARBA" id="ARBA00012771"/>
    </source>
</evidence>
<dbReference type="EC" id="2.1.1.297" evidence="2"/>
<keyword evidence="7" id="KW-0812">Transmembrane</keyword>
<keyword evidence="7" id="KW-1133">Transmembrane helix</keyword>
<feature type="transmembrane region" description="Helical" evidence="7">
    <location>
        <begin position="451"/>
        <end position="470"/>
    </location>
</feature>
<dbReference type="GO" id="GO:0032259">
    <property type="term" value="P:methylation"/>
    <property type="evidence" value="ECO:0007669"/>
    <property type="project" value="UniProtKB-KW"/>
</dbReference>
<evidence type="ECO:0000256" key="6">
    <source>
        <dbReference type="ARBA" id="ARBA00048391"/>
    </source>
</evidence>
<dbReference type="InterPro" id="IPR007848">
    <property type="entry name" value="Small_mtfrase_dom"/>
</dbReference>
<comment type="subcellular location">
    <subcellularLocation>
        <location evidence="1">Membrane</location>
        <topology evidence="1">Multi-pass membrane protein</topology>
    </subcellularLocation>
</comment>
<feature type="transmembrane region" description="Helical" evidence="7">
    <location>
        <begin position="108"/>
        <end position="129"/>
    </location>
</feature>
<dbReference type="InterPro" id="IPR020846">
    <property type="entry name" value="MFS_dom"/>
</dbReference>
<dbReference type="Gene3D" id="1.10.8.10">
    <property type="entry name" value="DNA helicase RuvA subunit, C-terminal domain"/>
    <property type="match status" value="1"/>
</dbReference>
<dbReference type="GO" id="GO:0016020">
    <property type="term" value="C:membrane"/>
    <property type="evidence" value="ECO:0007669"/>
    <property type="project" value="UniProtKB-SubCell"/>
</dbReference>
<feature type="domain" description="Major facilitator superfamily (MFS) profile" evidence="8">
    <location>
        <begin position="1"/>
        <end position="502"/>
    </location>
</feature>
<dbReference type="Pfam" id="PF07690">
    <property type="entry name" value="MFS_1"/>
    <property type="match status" value="2"/>
</dbReference>
<proteinExistence type="predicted"/>
<dbReference type="InterPro" id="IPR036259">
    <property type="entry name" value="MFS_trans_sf"/>
</dbReference>
<organism evidence="9 10">
    <name type="scientific">Tenebrio molitor</name>
    <name type="common">Yellow mealworm beetle</name>
    <dbReference type="NCBI Taxonomy" id="7067"/>
    <lineage>
        <taxon>Eukaryota</taxon>
        <taxon>Metazoa</taxon>
        <taxon>Ecdysozoa</taxon>
        <taxon>Arthropoda</taxon>
        <taxon>Hexapoda</taxon>
        <taxon>Insecta</taxon>
        <taxon>Pterygota</taxon>
        <taxon>Neoptera</taxon>
        <taxon>Endopterygota</taxon>
        <taxon>Coleoptera</taxon>
        <taxon>Polyphaga</taxon>
        <taxon>Cucujiformia</taxon>
        <taxon>Tenebrionidae</taxon>
        <taxon>Tenebrio</taxon>
    </lineage>
</organism>
<feature type="transmembrane region" description="Helical" evidence="7">
    <location>
        <begin position="358"/>
        <end position="376"/>
    </location>
</feature>
<dbReference type="Gene3D" id="3.40.50.150">
    <property type="entry name" value="Vaccinia Virus protein VP39"/>
    <property type="match status" value="1"/>
</dbReference>
<dbReference type="CDD" id="cd02440">
    <property type="entry name" value="AdoMet_MTases"/>
    <property type="match status" value="1"/>
</dbReference>
<dbReference type="SUPFAM" id="SSF53335">
    <property type="entry name" value="S-adenosyl-L-methionine-dependent methyltransferases"/>
    <property type="match status" value="1"/>
</dbReference>
<feature type="transmembrane region" description="Helical" evidence="7">
    <location>
        <begin position="141"/>
        <end position="160"/>
    </location>
</feature>
<keyword evidence="10" id="KW-1185">Reference proteome</keyword>
<dbReference type="EMBL" id="JABDTM020026575">
    <property type="protein sequence ID" value="KAH0811756.1"/>
    <property type="molecule type" value="Genomic_DNA"/>
</dbReference>
<evidence type="ECO:0000256" key="5">
    <source>
        <dbReference type="ARBA" id="ARBA00022691"/>
    </source>
</evidence>
<evidence type="ECO:0000259" key="8">
    <source>
        <dbReference type="PROSITE" id="PS50850"/>
    </source>
</evidence>
<dbReference type="Gene3D" id="1.20.1250.20">
    <property type="entry name" value="MFS general substrate transporter like domains"/>
    <property type="match status" value="1"/>
</dbReference>
<evidence type="ECO:0000256" key="4">
    <source>
        <dbReference type="ARBA" id="ARBA00022679"/>
    </source>
</evidence>
<dbReference type="InterPro" id="IPR019874">
    <property type="entry name" value="RF_methyltr_PrmC"/>
</dbReference>
<evidence type="ECO:0000256" key="7">
    <source>
        <dbReference type="SAM" id="Phobius"/>
    </source>
</evidence>
<dbReference type="Proteomes" id="UP000719412">
    <property type="component" value="Unassembled WGS sequence"/>
</dbReference>
<feature type="transmembrane region" description="Helical" evidence="7">
    <location>
        <begin position="388"/>
        <end position="405"/>
    </location>
</feature>
<feature type="transmembrane region" description="Helical" evidence="7">
    <location>
        <begin position="12"/>
        <end position="35"/>
    </location>
</feature>
<gene>
    <name evidence="9" type="ORF">GEV33_011032</name>
</gene>
<dbReference type="NCBIfam" id="TIGR00536">
    <property type="entry name" value="hemK_fam"/>
    <property type="match status" value="1"/>
</dbReference>
<evidence type="ECO:0000256" key="3">
    <source>
        <dbReference type="ARBA" id="ARBA00022603"/>
    </source>
</evidence>
<feature type="transmembrane region" description="Helical" evidence="7">
    <location>
        <begin position="322"/>
        <end position="346"/>
    </location>
</feature>
<keyword evidence="3" id="KW-0489">Methyltransferase</keyword>
<keyword evidence="7" id="KW-0472">Membrane</keyword>
<name>A0A8J6HCB1_TENMO</name>
<dbReference type="InterPro" id="IPR040758">
    <property type="entry name" value="PrmC_N"/>
</dbReference>
<feature type="transmembrane region" description="Helical" evidence="7">
    <location>
        <begin position="476"/>
        <end position="497"/>
    </location>
</feature>
<comment type="catalytic activity">
    <reaction evidence="6">
        <text>L-glutaminyl-[peptide chain release factor] + S-adenosyl-L-methionine = N(5)-methyl-L-glutaminyl-[peptide chain release factor] + S-adenosyl-L-homocysteine + H(+)</text>
        <dbReference type="Rhea" id="RHEA:42896"/>
        <dbReference type="Rhea" id="RHEA-COMP:10271"/>
        <dbReference type="Rhea" id="RHEA-COMP:10272"/>
        <dbReference type="ChEBI" id="CHEBI:15378"/>
        <dbReference type="ChEBI" id="CHEBI:30011"/>
        <dbReference type="ChEBI" id="CHEBI:57856"/>
        <dbReference type="ChEBI" id="CHEBI:59789"/>
        <dbReference type="ChEBI" id="CHEBI:61891"/>
        <dbReference type="EC" id="2.1.1.297"/>
    </reaction>
</comment>
<reference evidence="9" key="1">
    <citation type="journal article" date="2020" name="J Insects Food Feed">
        <title>The yellow mealworm (Tenebrio molitor) genome: a resource for the emerging insects as food and feed industry.</title>
        <authorList>
            <person name="Eriksson T."/>
            <person name="Andere A."/>
            <person name="Kelstrup H."/>
            <person name="Emery V."/>
            <person name="Picard C."/>
        </authorList>
    </citation>
    <scope>NUCLEOTIDE SEQUENCE</scope>
    <source>
        <strain evidence="9">Stoneville</strain>
        <tissue evidence="9">Whole head</tissue>
    </source>
</reference>
<feature type="transmembrane region" description="Helical" evidence="7">
    <location>
        <begin position="55"/>
        <end position="74"/>
    </location>
</feature>
<evidence type="ECO:0000313" key="9">
    <source>
        <dbReference type="EMBL" id="KAH0811756.1"/>
    </source>
</evidence>
<keyword evidence="4" id="KW-0808">Transferase</keyword>
<keyword evidence="5" id="KW-0949">S-adenosyl-L-methionine</keyword>
<feature type="transmembrane region" description="Helical" evidence="7">
    <location>
        <begin position="83"/>
        <end position="102"/>
    </location>
</feature>
<dbReference type="PANTHER" id="PTHR18895">
    <property type="entry name" value="HEMK METHYLTRANSFERASE"/>
    <property type="match status" value="1"/>
</dbReference>
<dbReference type="InterPro" id="IPR050320">
    <property type="entry name" value="N5-glutamine_MTase"/>
</dbReference>
<sequence length="886" mass="98259">MVSTIKVLPDGGYGWVIVLANAMSNILIIPLMQTFGLIFKDTFVEMGLSATQGSLIINLNAAFGMIMGMVNGFLLKMFGYRKIALMASFLVTTGVILTSFATTFTHFMITYGLITSLGMGMNMAAYGLALNSYFRKNRGKAVGYAMTITGLGPILMPQLINGLSKMYTVQGTTLILGAISAHSFISALLLHPLKWHMKTEIVEDGKLDPIEEDPPEQNEGKTETRIKLIRSTSQVARSRKNSMMGSTESLDEVENGPIYGMDSALAGSVISLHSMNRKASVVSQSKKSSKIGEPTIKTKSSWRLFLDRLVKFFDLDLLKDPIYVSIMVGLSLAVFAEINFSLLTAFILAEFSLNTEQIATFMSILGIADIIFRFLAPYIGQLMKLPPRPMYVITLFLLILSRFSLLISNNYIILLGVALGLGIAKGVRTVYMRLVVPAYVPIEKLASASGLQMMVNGFCILLGGPVIGMIRDVTGNYIMCIVVLNCVTLSTIAIWSIEAITTRFKKKQRVQDKSVEQTDTLLNKIKVPVRCAFAKKPRKPVFRKREIIKMINSREVAASLASFLSKSAHISTKNTQQFVRLACGKTSEFGGNGIGQVGSDGDNTVGALFEKWRQKFAENSIPESRESIEDILAHCLGTARISDVYKFKRTVLSEARIKEMERLCSKRLKRMPIQYVLGEWPFRQVTLKMSPPVFIPRPETEQLVELVSGEIVRKGARHVLDLCCGSGAISLALLREHPAIKATAVDQSAAACQLTKENAQRNGLNGRIRIIRSQLTEWGRREKFDIIVSNPPYVFSEDLDGLQDEIKLYEDLAALDGGRDGLDVIKTILELSSECLNENGKLFVEVEPRHPRLLRDCLRAPGLAHVRTFKDFCGKDRFVEMIKLEQ</sequence>
<dbReference type="InterPro" id="IPR002052">
    <property type="entry name" value="DNA_methylase_N6_adenine_CS"/>
</dbReference>
<dbReference type="PROSITE" id="PS50850">
    <property type="entry name" value="MFS"/>
    <property type="match status" value="1"/>
</dbReference>
<dbReference type="PROSITE" id="PS00092">
    <property type="entry name" value="N6_MTASE"/>
    <property type="match status" value="1"/>
</dbReference>
<evidence type="ECO:0000256" key="1">
    <source>
        <dbReference type="ARBA" id="ARBA00004141"/>
    </source>
</evidence>
<dbReference type="SUPFAM" id="SSF103473">
    <property type="entry name" value="MFS general substrate transporter"/>
    <property type="match status" value="1"/>
</dbReference>